<dbReference type="Pfam" id="PF02653">
    <property type="entry name" value="BPD_transp_2"/>
    <property type="match status" value="1"/>
</dbReference>
<feature type="transmembrane region" description="Helical" evidence="6">
    <location>
        <begin position="244"/>
        <end position="273"/>
    </location>
</feature>
<dbReference type="InterPro" id="IPR001851">
    <property type="entry name" value="ABC_transp_permease"/>
</dbReference>
<dbReference type="AlphaFoldDB" id="A0AAE2ZMQ0"/>
<feature type="transmembrane region" description="Helical" evidence="6">
    <location>
        <begin position="162"/>
        <end position="180"/>
    </location>
</feature>
<feature type="transmembrane region" description="Helical" evidence="6">
    <location>
        <begin position="111"/>
        <end position="129"/>
    </location>
</feature>
<comment type="caution">
    <text evidence="7">The sequence shown here is derived from an EMBL/GenBank/DDBJ whole genome shotgun (WGS) entry which is preliminary data.</text>
</comment>
<evidence type="ECO:0000256" key="5">
    <source>
        <dbReference type="ARBA" id="ARBA00023136"/>
    </source>
</evidence>
<keyword evidence="2" id="KW-1003">Cell membrane</keyword>
<keyword evidence="5 6" id="KW-0472">Membrane</keyword>
<accession>A0AAE2ZMQ0</accession>
<feature type="transmembrane region" description="Helical" evidence="6">
    <location>
        <begin position="36"/>
        <end position="56"/>
    </location>
</feature>
<evidence type="ECO:0000313" key="8">
    <source>
        <dbReference type="Proteomes" id="UP001196509"/>
    </source>
</evidence>
<keyword evidence="8" id="KW-1185">Reference proteome</keyword>
<comment type="subcellular location">
    <subcellularLocation>
        <location evidence="1">Cell membrane</location>
        <topology evidence="1">Multi-pass membrane protein</topology>
    </subcellularLocation>
</comment>
<dbReference type="GO" id="GO:0015658">
    <property type="term" value="F:branched-chain amino acid transmembrane transporter activity"/>
    <property type="evidence" value="ECO:0007669"/>
    <property type="project" value="InterPro"/>
</dbReference>
<feature type="transmembrane region" description="Helical" evidence="6">
    <location>
        <begin position="63"/>
        <end position="79"/>
    </location>
</feature>
<feature type="transmembrane region" description="Helical" evidence="6">
    <location>
        <begin position="285"/>
        <end position="306"/>
    </location>
</feature>
<dbReference type="PANTHER" id="PTHR30482:SF10">
    <property type="entry name" value="HIGH-AFFINITY BRANCHED-CHAIN AMINO ACID TRANSPORT PROTEIN BRAE"/>
    <property type="match status" value="1"/>
</dbReference>
<evidence type="ECO:0000256" key="1">
    <source>
        <dbReference type="ARBA" id="ARBA00004651"/>
    </source>
</evidence>
<name>A0AAE2ZMQ0_9HYPH</name>
<dbReference type="GO" id="GO:0005886">
    <property type="term" value="C:plasma membrane"/>
    <property type="evidence" value="ECO:0007669"/>
    <property type="project" value="UniProtKB-SubCell"/>
</dbReference>
<evidence type="ECO:0000256" key="6">
    <source>
        <dbReference type="SAM" id="Phobius"/>
    </source>
</evidence>
<dbReference type="Proteomes" id="UP001196509">
    <property type="component" value="Unassembled WGS sequence"/>
</dbReference>
<proteinExistence type="predicted"/>
<reference evidence="7" key="1">
    <citation type="submission" date="2021-08" db="EMBL/GenBank/DDBJ databases">
        <title>Hoeflea bacterium WL0058 sp. nov., isolated from the sediment.</title>
        <authorList>
            <person name="Wang L."/>
            <person name="Zhang D."/>
        </authorList>
    </citation>
    <scope>NUCLEOTIDE SEQUENCE</scope>
    <source>
        <strain evidence="7">WL0058</strain>
    </source>
</reference>
<evidence type="ECO:0000313" key="7">
    <source>
        <dbReference type="EMBL" id="MBW8639041.1"/>
    </source>
</evidence>
<dbReference type="EMBL" id="JAICBX010000003">
    <property type="protein sequence ID" value="MBW8639041.1"/>
    <property type="molecule type" value="Genomic_DNA"/>
</dbReference>
<feature type="transmembrane region" description="Helical" evidence="6">
    <location>
        <begin position="211"/>
        <end position="232"/>
    </location>
</feature>
<dbReference type="CDD" id="cd06581">
    <property type="entry name" value="TM_PBP1_LivM_like"/>
    <property type="match status" value="1"/>
</dbReference>
<organism evidence="7 8">
    <name type="scientific">Flavimaribacter sediminis</name>
    <dbReference type="NCBI Taxonomy" id="2865987"/>
    <lineage>
        <taxon>Bacteria</taxon>
        <taxon>Pseudomonadati</taxon>
        <taxon>Pseudomonadota</taxon>
        <taxon>Alphaproteobacteria</taxon>
        <taxon>Hyphomicrobiales</taxon>
        <taxon>Rhizobiaceae</taxon>
        <taxon>Flavimaribacter</taxon>
    </lineage>
</organism>
<gene>
    <name evidence="7" type="ORF">K1W69_17730</name>
</gene>
<dbReference type="RefSeq" id="WP_220229755.1">
    <property type="nucleotide sequence ID" value="NZ_JAICBX010000003.1"/>
</dbReference>
<evidence type="ECO:0000256" key="3">
    <source>
        <dbReference type="ARBA" id="ARBA00022692"/>
    </source>
</evidence>
<sequence length="331" mass="35923">MNVTAFNRILTVAFFAVLFILPLVNSDSYIRHISIIAIMYAVLVSSWNVTLGYGGVFNFGHMAFFAIGAYATGVMTKTFDVSPWWGMPIGVVAAVIASVIVCLPVLRLKGIYVILVTFAFTQLCLQIVLNQRDLTGGNFGLVSIPPLEIGAFSFRDFQNAGYYYLALLLLVVTLLAMLWFRRSHFGRSVIAFRDNETYAISRGLPLAKVRLMTFMFSAVFPGAVGSVYAQYVRSASPDMFGFSFLTLALSMLLLGGVGTIWGPIAGAFVFTIISELLTPLGPGRYLVTATLIVLVLRFFPGGLAGIPEFAGQLLKGRSGAAGDPAMLKDEK</sequence>
<keyword evidence="4 6" id="KW-1133">Transmembrane helix</keyword>
<dbReference type="PANTHER" id="PTHR30482">
    <property type="entry name" value="HIGH-AFFINITY BRANCHED-CHAIN AMINO ACID TRANSPORT SYSTEM PERMEASE"/>
    <property type="match status" value="1"/>
</dbReference>
<protein>
    <submittedName>
        <fullName evidence="7">Branched-chain amino acid ABC transporter permease</fullName>
    </submittedName>
</protein>
<dbReference type="InterPro" id="IPR043428">
    <property type="entry name" value="LivM-like"/>
</dbReference>
<keyword evidence="3 6" id="KW-0812">Transmembrane</keyword>
<evidence type="ECO:0000256" key="4">
    <source>
        <dbReference type="ARBA" id="ARBA00022989"/>
    </source>
</evidence>
<feature type="transmembrane region" description="Helical" evidence="6">
    <location>
        <begin position="85"/>
        <end position="106"/>
    </location>
</feature>
<evidence type="ECO:0000256" key="2">
    <source>
        <dbReference type="ARBA" id="ARBA00022475"/>
    </source>
</evidence>